<dbReference type="InterPro" id="IPR039336">
    <property type="entry name" value="Midnolin"/>
</dbReference>
<dbReference type="Proteomes" id="UP001318040">
    <property type="component" value="Chromosome 78"/>
</dbReference>
<proteinExistence type="predicted"/>
<dbReference type="PANTHER" id="PTHR23010">
    <property type="entry name" value="MIDNOLIN"/>
    <property type="match status" value="1"/>
</dbReference>
<evidence type="ECO:0000313" key="4">
    <source>
        <dbReference type="Proteomes" id="UP001318040"/>
    </source>
</evidence>
<keyword evidence="2" id="KW-0539">Nucleus</keyword>
<evidence type="ECO:0000256" key="1">
    <source>
        <dbReference type="ARBA" id="ARBA00004123"/>
    </source>
</evidence>
<feature type="compositionally biased region" description="Low complexity" evidence="3">
    <location>
        <begin position="270"/>
        <end position="291"/>
    </location>
</feature>
<gene>
    <name evidence="5" type="primary">LOC116958467</name>
</gene>
<feature type="compositionally biased region" description="Low complexity" evidence="3">
    <location>
        <begin position="427"/>
        <end position="441"/>
    </location>
</feature>
<keyword evidence="4" id="KW-1185">Reference proteome</keyword>
<name>A0AAJ7UKN6_PETMA</name>
<dbReference type="AlphaFoldDB" id="A0AAJ7UKN6"/>
<feature type="compositionally biased region" description="Basic residues" evidence="3">
    <location>
        <begin position="333"/>
        <end position="369"/>
    </location>
</feature>
<dbReference type="KEGG" id="pmrn:116958467"/>
<dbReference type="RefSeq" id="XP_032836970.1">
    <property type="nucleotide sequence ID" value="XM_032981079.1"/>
</dbReference>
<dbReference type="InterPro" id="IPR029071">
    <property type="entry name" value="Ubiquitin-like_domsf"/>
</dbReference>
<dbReference type="PANTHER" id="PTHR23010:SF1">
    <property type="entry name" value="MIDNOLIN"/>
    <property type="match status" value="1"/>
</dbReference>
<accession>A0AAJ7UKN6</accession>
<sequence length="460" mass="48807">MDLDGSSGVAENGDESNAQTPLSPLRVFLESTLAARGGGEGGGGGDGGRVLLMVEPGESVAGLRARVARALQRPHASGSTDFHLLLDRTRLLDGRRSVHEAGLRNGSTLTVVPALNSGLKAARPKAENSIMQALQSLTDSQVSDFLCGRSPLTLTLTTLAGSLSFVQLQLAARPTRGGRRGGGHEGSRRGGGHVTSEEATQATCSGASLDSLHQLYPGCFSGIFSGSLPPSTCGHRRGGGGGGGVPRQEEVAVVYRILLDLLAASRAQRSHNNNNNSGHNNRGHNNNNNSSHHSDDARTPRASSKATPAWDGSRAAETHGIVGGCRGLPQHQHPQHQHPQHPQHPQHQHPQHPQHPQHHCHHHQQHHHHQEQQQQQLEESAVNATTRSKLQAVRLLLQRRRERRALRAPYHGNGGGGRRRRGDHPPAAATAVATATAVAAAGGESPPESPRYDARCYAAA</sequence>
<feature type="region of interest" description="Disordered" evidence="3">
    <location>
        <begin position="174"/>
        <end position="200"/>
    </location>
</feature>
<dbReference type="SUPFAM" id="SSF54236">
    <property type="entry name" value="Ubiquitin-like"/>
    <property type="match status" value="1"/>
</dbReference>
<comment type="subcellular location">
    <subcellularLocation>
        <location evidence="1">Nucleus</location>
    </subcellularLocation>
</comment>
<evidence type="ECO:0000256" key="3">
    <source>
        <dbReference type="SAM" id="MobiDB-lite"/>
    </source>
</evidence>
<dbReference type="GO" id="GO:0005634">
    <property type="term" value="C:nucleus"/>
    <property type="evidence" value="ECO:0007669"/>
    <property type="project" value="UniProtKB-SubCell"/>
</dbReference>
<evidence type="ECO:0000313" key="5">
    <source>
        <dbReference type="RefSeq" id="XP_032836970.1"/>
    </source>
</evidence>
<protein>
    <submittedName>
        <fullName evidence="5">Midnolin-like</fullName>
    </submittedName>
</protein>
<feature type="region of interest" description="Disordered" evidence="3">
    <location>
        <begin position="269"/>
        <end position="386"/>
    </location>
</feature>
<feature type="region of interest" description="Disordered" evidence="3">
    <location>
        <begin position="404"/>
        <end position="460"/>
    </location>
</feature>
<evidence type="ECO:0000256" key="2">
    <source>
        <dbReference type="ARBA" id="ARBA00023242"/>
    </source>
</evidence>
<feature type="region of interest" description="Disordered" evidence="3">
    <location>
        <begin position="1"/>
        <end position="24"/>
    </location>
</feature>
<reference evidence="5" key="1">
    <citation type="submission" date="2025-08" db="UniProtKB">
        <authorList>
            <consortium name="RefSeq"/>
        </authorList>
    </citation>
    <scope>IDENTIFICATION</scope>
    <source>
        <tissue evidence="5">Sperm</tissue>
    </source>
</reference>
<organism evidence="4 5">
    <name type="scientific">Petromyzon marinus</name>
    <name type="common">Sea lamprey</name>
    <dbReference type="NCBI Taxonomy" id="7757"/>
    <lineage>
        <taxon>Eukaryota</taxon>
        <taxon>Metazoa</taxon>
        <taxon>Chordata</taxon>
        <taxon>Craniata</taxon>
        <taxon>Vertebrata</taxon>
        <taxon>Cyclostomata</taxon>
        <taxon>Hyperoartia</taxon>
        <taxon>Petromyzontiformes</taxon>
        <taxon>Petromyzontidae</taxon>
        <taxon>Petromyzon</taxon>
    </lineage>
</organism>